<evidence type="ECO:0000256" key="4">
    <source>
        <dbReference type="ARBA" id="ARBA00023136"/>
    </source>
</evidence>
<name>A0A6A5RDS2_9PLEO</name>
<reference evidence="8" key="1">
    <citation type="journal article" date="2020" name="Stud. Mycol.">
        <title>101 Dothideomycetes genomes: a test case for predicting lifestyles and emergence of pathogens.</title>
        <authorList>
            <person name="Haridas S."/>
            <person name="Albert R."/>
            <person name="Binder M."/>
            <person name="Bloem J."/>
            <person name="Labutti K."/>
            <person name="Salamov A."/>
            <person name="Andreopoulos B."/>
            <person name="Baker S."/>
            <person name="Barry K."/>
            <person name="Bills G."/>
            <person name="Bluhm B."/>
            <person name="Cannon C."/>
            <person name="Castanera R."/>
            <person name="Culley D."/>
            <person name="Daum C."/>
            <person name="Ezra D."/>
            <person name="Gonzalez J."/>
            <person name="Henrissat B."/>
            <person name="Kuo A."/>
            <person name="Liang C."/>
            <person name="Lipzen A."/>
            <person name="Lutzoni F."/>
            <person name="Magnuson J."/>
            <person name="Mondo S."/>
            <person name="Nolan M."/>
            <person name="Ohm R."/>
            <person name="Pangilinan J."/>
            <person name="Park H.-J."/>
            <person name="Ramirez L."/>
            <person name="Alfaro M."/>
            <person name="Sun H."/>
            <person name="Tritt A."/>
            <person name="Yoshinaga Y."/>
            <person name="Zwiers L.-H."/>
            <person name="Turgeon B."/>
            <person name="Goodwin S."/>
            <person name="Spatafora J."/>
            <person name="Crous P."/>
            <person name="Grigoriev I."/>
        </authorList>
    </citation>
    <scope>NUCLEOTIDE SEQUENCE</scope>
    <source>
        <strain evidence="8">CBS 183.55</strain>
    </source>
</reference>
<evidence type="ECO:0000313" key="9">
    <source>
        <dbReference type="Proteomes" id="UP000800082"/>
    </source>
</evidence>
<evidence type="ECO:0008006" key="10">
    <source>
        <dbReference type="Google" id="ProtNLM"/>
    </source>
</evidence>
<evidence type="ECO:0000256" key="7">
    <source>
        <dbReference type="SAM" id="MobiDB-lite"/>
    </source>
</evidence>
<evidence type="ECO:0000313" key="8">
    <source>
        <dbReference type="EMBL" id="KAF1925254.1"/>
    </source>
</evidence>
<dbReference type="OrthoDB" id="77878at2759"/>
<keyword evidence="2" id="KW-0812">Transmembrane</keyword>
<dbReference type="EMBL" id="ML978986">
    <property type="protein sequence ID" value="KAF1925254.1"/>
    <property type="molecule type" value="Genomic_DNA"/>
</dbReference>
<evidence type="ECO:0000256" key="5">
    <source>
        <dbReference type="ARBA" id="ARBA00023242"/>
    </source>
</evidence>
<dbReference type="InterPro" id="IPR008547">
    <property type="entry name" value="DUF829_TMEM53"/>
</dbReference>
<organism evidence="8 9">
    <name type="scientific">Didymella exigua CBS 183.55</name>
    <dbReference type="NCBI Taxonomy" id="1150837"/>
    <lineage>
        <taxon>Eukaryota</taxon>
        <taxon>Fungi</taxon>
        <taxon>Dikarya</taxon>
        <taxon>Ascomycota</taxon>
        <taxon>Pezizomycotina</taxon>
        <taxon>Dothideomycetes</taxon>
        <taxon>Pleosporomycetidae</taxon>
        <taxon>Pleosporales</taxon>
        <taxon>Pleosporineae</taxon>
        <taxon>Didymellaceae</taxon>
        <taxon>Didymella</taxon>
    </lineage>
</organism>
<dbReference type="RefSeq" id="XP_033445506.1">
    <property type="nucleotide sequence ID" value="XM_033596721.1"/>
</dbReference>
<evidence type="ECO:0000256" key="2">
    <source>
        <dbReference type="ARBA" id="ARBA00022692"/>
    </source>
</evidence>
<evidence type="ECO:0000256" key="3">
    <source>
        <dbReference type="ARBA" id="ARBA00022989"/>
    </source>
</evidence>
<dbReference type="PANTHER" id="PTHR12265:SF30">
    <property type="entry name" value="TRANSMEMBRANE PROTEIN 53"/>
    <property type="match status" value="1"/>
</dbReference>
<protein>
    <recommendedName>
        <fullName evidence="10">DUF829-domain-containing protein</fullName>
    </recommendedName>
</protein>
<evidence type="ECO:0000256" key="1">
    <source>
        <dbReference type="ARBA" id="ARBA00004126"/>
    </source>
</evidence>
<dbReference type="PANTHER" id="PTHR12265">
    <property type="entry name" value="TRANSMEMBRANE PROTEIN 53"/>
    <property type="match status" value="1"/>
</dbReference>
<dbReference type="AlphaFoldDB" id="A0A6A5RDS2"/>
<keyword evidence="3" id="KW-1133">Transmembrane helix</keyword>
<comment type="subcellular location">
    <subcellularLocation>
        <location evidence="6">Endomembrane system</location>
        <topology evidence="6">Single-pass membrane protein</topology>
    </subcellularLocation>
    <subcellularLocation>
        <location evidence="1">Nucleus membrane</location>
    </subcellularLocation>
</comment>
<proteinExistence type="predicted"/>
<dbReference type="Proteomes" id="UP000800082">
    <property type="component" value="Unassembled WGS sequence"/>
</dbReference>
<evidence type="ECO:0000256" key="6">
    <source>
        <dbReference type="ARBA" id="ARBA00037847"/>
    </source>
</evidence>
<sequence length="375" mass="41000">MVSTKVAHDAIPGFELIAPTIWDRIPSTPSTPTVGISAAPSLVLLMTWAGAHGRPISKYTTEYANMFPSSHIMVVTTSLADLLFRSSKRKQHRPQPAVKYISNLQHIPCANTSGILMHVFSEGGSNKACELATAYQCTTGSRLPISALYLDSTPGHRRFPRLCAALAKPLPPVPVLKHLALGVAAVLLGSVWAVHRVFQGRKNNVVSRSRAQLLDPTLFDLQVPPCYLFSKKDALIAWQDVEEHAAESMQQGACVAEVLFEASGHVDHARAEPARYRAAVTAVWRQSQERGNRNKNGYGEKGARAPCESQSQLSKLDFDDFEAVAHTLCKPSRAHLEKHRWSNGAGSALTLLPSLPPTPTAEKKMLAMEQRPYCD</sequence>
<dbReference type="Pfam" id="PF05705">
    <property type="entry name" value="DUF829"/>
    <property type="match status" value="1"/>
</dbReference>
<accession>A0A6A5RDS2</accession>
<keyword evidence="9" id="KW-1185">Reference proteome</keyword>
<dbReference type="GeneID" id="54354388"/>
<gene>
    <name evidence="8" type="ORF">M421DRAFT_70600</name>
</gene>
<feature type="region of interest" description="Disordered" evidence="7">
    <location>
        <begin position="287"/>
        <end position="306"/>
    </location>
</feature>
<keyword evidence="5" id="KW-0539">Nucleus</keyword>
<keyword evidence="4" id="KW-0472">Membrane</keyword>
<dbReference type="GO" id="GO:0031965">
    <property type="term" value="C:nuclear membrane"/>
    <property type="evidence" value="ECO:0007669"/>
    <property type="project" value="UniProtKB-SubCell"/>
</dbReference>